<comment type="caution">
    <text evidence="1">The sequence shown here is derived from an EMBL/GenBank/DDBJ whole genome shotgun (WGS) entry which is preliminary data.</text>
</comment>
<accession>A0ACB6R9D1</accession>
<evidence type="ECO:0000313" key="2">
    <source>
        <dbReference type="Proteomes" id="UP000799755"/>
    </source>
</evidence>
<organism evidence="1 2">
    <name type="scientific">Lindgomyces ingoldianus</name>
    <dbReference type="NCBI Taxonomy" id="673940"/>
    <lineage>
        <taxon>Eukaryota</taxon>
        <taxon>Fungi</taxon>
        <taxon>Dikarya</taxon>
        <taxon>Ascomycota</taxon>
        <taxon>Pezizomycotina</taxon>
        <taxon>Dothideomycetes</taxon>
        <taxon>Pleosporomycetidae</taxon>
        <taxon>Pleosporales</taxon>
        <taxon>Lindgomycetaceae</taxon>
        <taxon>Lindgomyces</taxon>
    </lineage>
</organism>
<evidence type="ECO:0000313" key="1">
    <source>
        <dbReference type="EMBL" id="KAF2474935.1"/>
    </source>
</evidence>
<reference evidence="1" key="1">
    <citation type="journal article" date="2020" name="Stud. Mycol.">
        <title>101 Dothideomycetes genomes: a test case for predicting lifestyles and emergence of pathogens.</title>
        <authorList>
            <person name="Haridas S."/>
            <person name="Albert R."/>
            <person name="Binder M."/>
            <person name="Bloem J."/>
            <person name="Labutti K."/>
            <person name="Salamov A."/>
            <person name="Andreopoulos B."/>
            <person name="Baker S."/>
            <person name="Barry K."/>
            <person name="Bills G."/>
            <person name="Bluhm B."/>
            <person name="Cannon C."/>
            <person name="Castanera R."/>
            <person name="Culley D."/>
            <person name="Daum C."/>
            <person name="Ezra D."/>
            <person name="Gonzalez J."/>
            <person name="Henrissat B."/>
            <person name="Kuo A."/>
            <person name="Liang C."/>
            <person name="Lipzen A."/>
            <person name="Lutzoni F."/>
            <person name="Magnuson J."/>
            <person name="Mondo S."/>
            <person name="Nolan M."/>
            <person name="Ohm R."/>
            <person name="Pangilinan J."/>
            <person name="Park H.-J."/>
            <person name="Ramirez L."/>
            <person name="Alfaro M."/>
            <person name="Sun H."/>
            <person name="Tritt A."/>
            <person name="Yoshinaga Y."/>
            <person name="Zwiers L.-H."/>
            <person name="Turgeon B."/>
            <person name="Goodwin S."/>
            <person name="Spatafora J."/>
            <person name="Crous P."/>
            <person name="Grigoriev I."/>
        </authorList>
    </citation>
    <scope>NUCLEOTIDE SEQUENCE</scope>
    <source>
        <strain evidence="1">ATCC 200398</strain>
    </source>
</reference>
<sequence>MRSSHFLALWAAAVSAQSNVTVLNFLFDDKTLTIKGSKDSTTTYEHACPASTSGAASSRPASSGEASSGAAPSSTIDLVSTITDSSIIGSATSEGAGTLTLAPITGLPTNFPIQTAKARVRRDDNSTDCEPYTIIQGPSTWEFHLTDPIPGAWTLDMSCTFGDGGLTTADATCTGAARGEIVGNQTGTSTVTFAHTDLVSSSIFETVNVVSATAAPTGSVSSSRASGSAPGPASGSTASATAHSTGLAPALPLPTGGVMALVGGAAGIFAAALAL</sequence>
<dbReference type="EMBL" id="MU003497">
    <property type="protein sequence ID" value="KAF2474935.1"/>
    <property type="molecule type" value="Genomic_DNA"/>
</dbReference>
<dbReference type="Proteomes" id="UP000799755">
    <property type="component" value="Unassembled WGS sequence"/>
</dbReference>
<protein>
    <submittedName>
        <fullName evidence="1">Uncharacterized protein</fullName>
    </submittedName>
</protein>
<keyword evidence="2" id="KW-1185">Reference proteome</keyword>
<name>A0ACB6R9D1_9PLEO</name>
<proteinExistence type="predicted"/>
<gene>
    <name evidence="1" type="ORF">BDR25DRAFT_301505</name>
</gene>